<keyword evidence="2" id="KW-0472">Membrane</keyword>
<accession>A0A6G2BD67</accession>
<evidence type="ECO:0000313" key="3">
    <source>
        <dbReference type="EMBL" id="MTE20217.1"/>
    </source>
</evidence>
<feature type="compositionally biased region" description="Basic residues" evidence="1">
    <location>
        <begin position="40"/>
        <end position="49"/>
    </location>
</feature>
<feature type="region of interest" description="Disordered" evidence="1">
    <location>
        <begin position="1"/>
        <end position="52"/>
    </location>
</feature>
<organism evidence="3 4">
    <name type="scientific">Streptomyces taklimakanensis</name>
    <dbReference type="NCBI Taxonomy" id="2569853"/>
    <lineage>
        <taxon>Bacteria</taxon>
        <taxon>Bacillati</taxon>
        <taxon>Actinomycetota</taxon>
        <taxon>Actinomycetes</taxon>
        <taxon>Kitasatosporales</taxon>
        <taxon>Streptomycetaceae</taxon>
        <taxon>Streptomyces</taxon>
    </lineage>
</organism>
<comment type="caution">
    <text evidence="3">The sequence shown here is derived from an EMBL/GenBank/DDBJ whole genome shotgun (WGS) entry which is preliminary data.</text>
</comment>
<dbReference type="Proteomes" id="UP000473014">
    <property type="component" value="Unassembled WGS sequence"/>
</dbReference>
<keyword evidence="2" id="KW-0812">Transmembrane</keyword>
<protein>
    <submittedName>
        <fullName evidence="3">DUF2752 domain-containing protein</fullName>
    </submittedName>
</protein>
<dbReference type="InterPro" id="IPR021215">
    <property type="entry name" value="DUF2752"/>
</dbReference>
<sequence length="174" mass="17916">MSGTPTGRPGPADRRPGAPDASGRPAGPSEAPGPSGALARARRAVRTARAHPAAPPLGTLAAAAAAAAYLWGTNPHQPGQWLPRCPFNLVTGLLCPACGGTRMAYDLLHGDLTAAFHDNALFLVLGLPVAAYFGGRWLVEGLRGRRYRPSPGKWGTTAILGTAVVWAVVRNAVG</sequence>
<name>A0A6G2BD67_9ACTN</name>
<evidence type="ECO:0000256" key="2">
    <source>
        <dbReference type="SAM" id="Phobius"/>
    </source>
</evidence>
<feature type="transmembrane region" description="Helical" evidence="2">
    <location>
        <begin position="53"/>
        <end position="72"/>
    </location>
</feature>
<gene>
    <name evidence="3" type="ORF">F0L17_14085</name>
</gene>
<keyword evidence="2" id="KW-1133">Transmembrane helix</keyword>
<feature type="transmembrane region" description="Helical" evidence="2">
    <location>
        <begin position="120"/>
        <end position="139"/>
    </location>
</feature>
<reference evidence="3 4" key="1">
    <citation type="submission" date="2019-11" db="EMBL/GenBank/DDBJ databases">
        <authorList>
            <person name="Yuan L."/>
        </authorList>
    </citation>
    <scope>NUCLEOTIDE SEQUENCE [LARGE SCALE GENOMIC DNA]</scope>
    <source>
        <strain evidence="3 4">TRM43335</strain>
    </source>
</reference>
<keyword evidence="4" id="KW-1185">Reference proteome</keyword>
<feature type="compositionally biased region" description="Low complexity" evidence="1">
    <location>
        <begin position="18"/>
        <end position="39"/>
    </location>
</feature>
<feature type="compositionally biased region" description="Low complexity" evidence="1">
    <location>
        <begin position="1"/>
        <end position="10"/>
    </location>
</feature>
<dbReference type="Pfam" id="PF10825">
    <property type="entry name" value="DUF2752"/>
    <property type="match status" value="1"/>
</dbReference>
<dbReference type="EMBL" id="WIXO01000001">
    <property type="protein sequence ID" value="MTE20217.1"/>
    <property type="molecule type" value="Genomic_DNA"/>
</dbReference>
<evidence type="ECO:0000313" key="4">
    <source>
        <dbReference type="Proteomes" id="UP000473014"/>
    </source>
</evidence>
<dbReference type="AlphaFoldDB" id="A0A6G2BD67"/>
<dbReference type="RefSeq" id="WP_162466195.1">
    <property type="nucleotide sequence ID" value="NZ_WIXO01000001.1"/>
</dbReference>
<proteinExistence type="predicted"/>
<evidence type="ECO:0000256" key="1">
    <source>
        <dbReference type="SAM" id="MobiDB-lite"/>
    </source>
</evidence>